<evidence type="ECO:0000313" key="3">
    <source>
        <dbReference type="EMBL" id="OAJ68653.1"/>
    </source>
</evidence>
<sequence length="50" mass="5368">MKRLAMMVLGFAMMAPLMACYGPYDHGRGHHHHNGRGGPYVGGGGGYGHR</sequence>
<accession>A0A1B6VN78</accession>
<dbReference type="RefSeq" id="WP_198150457.1">
    <property type="nucleotide sequence ID" value="NZ_JAERLC010000001.1"/>
</dbReference>
<dbReference type="PATRIC" id="fig|38307.3.peg.1397"/>
<reference evidence="3 4" key="1">
    <citation type="submission" date="2016-03" db="EMBL/GenBank/DDBJ databases">
        <title>Draft genome sequence of Gluconobacter cerinus strain CECT 9110.</title>
        <authorList>
            <person name="Sainz F."/>
            <person name="Mas A."/>
            <person name="Torija M.J."/>
        </authorList>
    </citation>
    <scope>NUCLEOTIDE SEQUENCE [LARGE SCALE GENOMIC DNA]</scope>
    <source>
        <strain evidence="3 4">CECT 9110</strain>
    </source>
</reference>
<organism evidence="3 4">
    <name type="scientific">Gluconobacter cerinus</name>
    <dbReference type="NCBI Taxonomy" id="38307"/>
    <lineage>
        <taxon>Bacteria</taxon>
        <taxon>Pseudomonadati</taxon>
        <taxon>Pseudomonadota</taxon>
        <taxon>Alphaproteobacteria</taxon>
        <taxon>Acetobacterales</taxon>
        <taxon>Acetobacteraceae</taxon>
        <taxon>Gluconobacter</taxon>
    </lineage>
</organism>
<feature type="chain" id="PRO_5008590189" description="Lipoprotein" evidence="2">
    <location>
        <begin position="20"/>
        <end position="50"/>
    </location>
</feature>
<feature type="compositionally biased region" description="Gly residues" evidence="1">
    <location>
        <begin position="36"/>
        <end position="50"/>
    </location>
</feature>
<dbReference type="AlphaFoldDB" id="A0A1B6VN78"/>
<evidence type="ECO:0008006" key="5">
    <source>
        <dbReference type="Google" id="ProtNLM"/>
    </source>
</evidence>
<name>A0A1B6VN78_9PROT</name>
<dbReference type="EMBL" id="LUTU01000005">
    <property type="protein sequence ID" value="OAJ68653.1"/>
    <property type="molecule type" value="Genomic_DNA"/>
</dbReference>
<keyword evidence="2" id="KW-0732">Signal</keyword>
<comment type="caution">
    <text evidence="3">The sequence shown here is derived from an EMBL/GenBank/DDBJ whole genome shotgun (WGS) entry which is preliminary data.</text>
</comment>
<protein>
    <recommendedName>
        <fullName evidence="5">Lipoprotein</fullName>
    </recommendedName>
</protein>
<gene>
    <name evidence="3" type="ORF">A0123_01361</name>
</gene>
<evidence type="ECO:0000256" key="2">
    <source>
        <dbReference type="SAM" id="SignalP"/>
    </source>
</evidence>
<dbReference type="Proteomes" id="UP000077786">
    <property type="component" value="Unassembled WGS sequence"/>
</dbReference>
<evidence type="ECO:0000313" key="4">
    <source>
        <dbReference type="Proteomes" id="UP000077786"/>
    </source>
</evidence>
<evidence type="ECO:0000256" key="1">
    <source>
        <dbReference type="SAM" id="MobiDB-lite"/>
    </source>
</evidence>
<dbReference type="GeneID" id="89649014"/>
<proteinExistence type="predicted"/>
<feature type="signal peptide" evidence="2">
    <location>
        <begin position="1"/>
        <end position="19"/>
    </location>
</feature>
<feature type="region of interest" description="Disordered" evidence="1">
    <location>
        <begin position="31"/>
        <end position="50"/>
    </location>
</feature>